<gene>
    <name evidence="1" type="ORF">PUN28_018975</name>
</gene>
<keyword evidence="2" id="KW-1185">Reference proteome</keyword>
<evidence type="ECO:0000313" key="1">
    <source>
        <dbReference type="EMBL" id="KAL0101520.1"/>
    </source>
</evidence>
<dbReference type="AlphaFoldDB" id="A0AAW2EH70"/>
<protein>
    <submittedName>
        <fullName evidence="1">Uncharacterized protein</fullName>
    </submittedName>
</protein>
<dbReference type="Proteomes" id="UP001430953">
    <property type="component" value="Unassembled WGS sequence"/>
</dbReference>
<reference evidence="1 2" key="1">
    <citation type="submission" date="2023-03" db="EMBL/GenBank/DDBJ databases">
        <title>High recombination rates correlate with genetic variation in Cardiocondyla obscurior ants.</title>
        <authorList>
            <person name="Errbii M."/>
        </authorList>
    </citation>
    <scope>NUCLEOTIDE SEQUENCE [LARGE SCALE GENOMIC DNA]</scope>
    <source>
        <strain evidence="1">Alpha-2009</strain>
        <tissue evidence="1">Whole body</tissue>
    </source>
</reference>
<organism evidence="1 2">
    <name type="scientific">Cardiocondyla obscurior</name>
    <dbReference type="NCBI Taxonomy" id="286306"/>
    <lineage>
        <taxon>Eukaryota</taxon>
        <taxon>Metazoa</taxon>
        <taxon>Ecdysozoa</taxon>
        <taxon>Arthropoda</taxon>
        <taxon>Hexapoda</taxon>
        <taxon>Insecta</taxon>
        <taxon>Pterygota</taxon>
        <taxon>Neoptera</taxon>
        <taxon>Endopterygota</taxon>
        <taxon>Hymenoptera</taxon>
        <taxon>Apocrita</taxon>
        <taxon>Aculeata</taxon>
        <taxon>Formicoidea</taxon>
        <taxon>Formicidae</taxon>
        <taxon>Myrmicinae</taxon>
        <taxon>Cardiocondyla</taxon>
    </lineage>
</organism>
<evidence type="ECO:0000313" key="2">
    <source>
        <dbReference type="Proteomes" id="UP001430953"/>
    </source>
</evidence>
<dbReference type="EMBL" id="JADYXP020000024">
    <property type="protein sequence ID" value="KAL0101520.1"/>
    <property type="molecule type" value="Genomic_DNA"/>
</dbReference>
<proteinExistence type="predicted"/>
<sequence>MRRSVQRHERRASARFNKVAKIDVLSHAARSDSSAVTRPAFRPLRSSSPIFPALLPRRPLVVRGNADPIVRGSLSTGSVLRARLLVPLVAGAIRDVRGDRKRAVGGVEWARSTGLIFSRPSDRSPGSGGGILLVESTRDSILRYRE</sequence>
<comment type="caution">
    <text evidence="1">The sequence shown here is derived from an EMBL/GenBank/DDBJ whole genome shotgun (WGS) entry which is preliminary data.</text>
</comment>
<name>A0AAW2EH70_9HYME</name>
<accession>A0AAW2EH70</accession>